<organism evidence="2 3">
    <name type="scientific">Fusarium mundagurra</name>
    <dbReference type="NCBI Taxonomy" id="1567541"/>
    <lineage>
        <taxon>Eukaryota</taxon>
        <taxon>Fungi</taxon>
        <taxon>Dikarya</taxon>
        <taxon>Ascomycota</taxon>
        <taxon>Pezizomycotina</taxon>
        <taxon>Sordariomycetes</taxon>
        <taxon>Hypocreomycetidae</taxon>
        <taxon>Hypocreales</taxon>
        <taxon>Nectriaceae</taxon>
        <taxon>Fusarium</taxon>
        <taxon>Fusarium fujikuroi species complex</taxon>
    </lineage>
</organism>
<dbReference type="OrthoDB" id="5081537at2759"/>
<dbReference type="PANTHER" id="PTHR37542">
    <property type="entry name" value="HELO DOMAIN-CONTAINING PROTEIN-RELATED"/>
    <property type="match status" value="1"/>
</dbReference>
<dbReference type="SUPFAM" id="SSF56112">
    <property type="entry name" value="Protein kinase-like (PK-like)"/>
    <property type="match status" value="1"/>
</dbReference>
<evidence type="ECO:0000313" key="3">
    <source>
        <dbReference type="Proteomes" id="UP000544331"/>
    </source>
</evidence>
<sequence length="593" mass="67095">MAEGFVGLAFGVSGVFTLVDQCLTLYRHIDEARDFGENVWQQYVLFQHECTRFHSWQKEMRDFHVLTTAQQPQPTQQRSFSTEMGLPSADEQMHNILTQIIVTLETVRTLCKKYKVDQVGQHGRTTLKKADVTSISTGLATTIIGSAVASDGKMAASSIKKQQNEAFLRANTGLFKRIFYGAKLWKESDKEEFEKCVKDFAHWNNCLQDFFPSTRRMLLDLVSSSAILEMEQDPRNLKRIQAAASTGLYDSLARRAALRQENLEQEPKSSTKEDVDSLDEKEVRYTLSTLRGVVTFSNTSAGENRHDPFGKLTCFGTVGTDHAKSPNPQNVSSNGNHSLGYVQYEEQEHRLFGFISAFPPKSDCNQPPLSLSDLLVDGTKHKRSYSLPSLPQRIRIAQRVAITLLELHNSEWLHKDLNSRNVLFFYGSGTVLNLGMPYVSGFEYARPDDISAISFSVRSSPTDIYRHPALLGPFPAGQTRPRYKRVHDIYSLGLLLLEIGLWKPIAEFRKPDTKPADFRKVLTNLASRELPHRVGDIYRDVVLKCLEGTGFSETGGQEQRPPQEDNVVNVTGDTSLVKFYWLIIRELERCHCK</sequence>
<dbReference type="Gene3D" id="1.10.510.10">
    <property type="entry name" value="Transferase(Phosphotransferase) domain 1"/>
    <property type="match status" value="1"/>
</dbReference>
<dbReference type="EMBL" id="JAAOAN010000126">
    <property type="protein sequence ID" value="KAF5720740.1"/>
    <property type="molecule type" value="Genomic_DNA"/>
</dbReference>
<reference evidence="2 3" key="1">
    <citation type="submission" date="2020-05" db="EMBL/GenBank/DDBJ databases">
        <title>Identification and distribution of gene clusters putatively required for synthesis of sphingolipid metabolism inhibitors in phylogenetically diverse species of the filamentous fungus Fusarium.</title>
        <authorList>
            <person name="Kim H.-S."/>
            <person name="Busman M."/>
            <person name="Brown D.W."/>
            <person name="Divon H."/>
            <person name="Uhlig S."/>
            <person name="Proctor R.H."/>
        </authorList>
    </citation>
    <scope>NUCLEOTIDE SEQUENCE [LARGE SCALE GENOMIC DNA]</scope>
    <source>
        <strain evidence="2 3">NRRL 66235</strain>
    </source>
</reference>
<dbReference type="PROSITE" id="PS50011">
    <property type="entry name" value="PROTEIN_KINASE_DOM"/>
    <property type="match status" value="1"/>
</dbReference>
<accession>A0A8H5YXA7</accession>
<gene>
    <name evidence="2" type="ORF">FMUND_4039</name>
</gene>
<feature type="domain" description="Protein kinase" evidence="1">
    <location>
        <begin position="234"/>
        <end position="576"/>
    </location>
</feature>
<dbReference type="InterPro" id="IPR000719">
    <property type="entry name" value="Prot_kinase_dom"/>
</dbReference>
<dbReference type="InterPro" id="IPR011009">
    <property type="entry name" value="Kinase-like_dom_sf"/>
</dbReference>
<dbReference type="InterPro" id="IPR038305">
    <property type="entry name" value="HeLo_sf"/>
</dbReference>
<dbReference type="Pfam" id="PF14479">
    <property type="entry name" value="HeLo"/>
    <property type="match status" value="1"/>
</dbReference>
<name>A0A8H5YXA7_9HYPO</name>
<comment type="caution">
    <text evidence="2">The sequence shown here is derived from an EMBL/GenBank/DDBJ whole genome shotgun (WGS) entry which is preliminary data.</text>
</comment>
<dbReference type="Pfam" id="PF24476">
    <property type="entry name" value="DUF7580"/>
    <property type="match status" value="1"/>
</dbReference>
<dbReference type="PANTHER" id="PTHR37542:SF3">
    <property type="entry name" value="PRION-INHIBITION AND PROPAGATION HELO DOMAIN-CONTAINING PROTEIN"/>
    <property type="match status" value="1"/>
</dbReference>
<keyword evidence="3" id="KW-1185">Reference proteome</keyword>
<evidence type="ECO:0000313" key="2">
    <source>
        <dbReference type="EMBL" id="KAF5720740.1"/>
    </source>
</evidence>
<dbReference type="Gene3D" id="1.20.120.1020">
    <property type="entry name" value="Prion-inhibition and propagation, HeLo domain"/>
    <property type="match status" value="1"/>
</dbReference>
<dbReference type="AlphaFoldDB" id="A0A8H5YXA7"/>
<evidence type="ECO:0000259" key="1">
    <source>
        <dbReference type="PROSITE" id="PS50011"/>
    </source>
</evidence>
<protein>
    <recommendedName>
        <fullName evidence="1">Protein kinase domain-containing protein</fullName>
    </recommendedName>
</protein>
<dbReference type="InterPro" id="IPR029498">
    <property type="entry name" value="HeLo_dom"/>
</dbReference>
<dbReference type="GO" id="GO:0005524">
    <property type="term" value="F:ATP binding"/>
    <property type="evidence" value="ECO:0007669"/>
    <property type="project" value="InterPro"/>
</dbReference>
<proteinExistence type="predicted"/>
<dbReference type="InterPro" id="IPR056002">
    <property type="entry name" value="DUF7580"/>
</dbReference>
<dbReference type="Proteomes" id="UP000544331">
    <property type="component" value="Unassembled WGS sequence"/>
</dbReference>
<dbReference type="GO" id="GO:0004672">
    <property type="term" value="F:protein kinase activity"/>
    <property type="evidence" value="ECO:0007669"/>
    <property type="project" value="InterPro"/>
</dbReference>